<evidence type="ECO:0000259" key="13">
    <source>
        <dbReference type="Pfam" id="PF10283"/>
    </source>
</evidence>
<dbReference type="OMA" id="PLIKECW"/>
<dbReference type="InterPro" id="IPR019406">
    <property type="entry name" value="APLF_PBZ"/>
</dbReference>
<feature type="site" description="Interaction with DNA" evidence="11">
    <location>
        <position position="578"/>
    </location>
</feature>
<reference evidence="14 15" key="1">
    <citation type="submission" date="2018-04" db="EMBL/GenBank/DDBJ databases">
        <title>The genome of golden apple snail Pomacea canaliculata provides insight into stress tolerance and invasive adaptation.</title>
        <authorList>
            <person name="Liu C."/>
            <person name="Liu B."/>
            <person name="Ren Y."/>
            <person name="Zhang Y."/>
            <person name="Wang H."/>
            <person name="Li S."/>
            <person name="Jiang F."/>
            <person name="Yin L."/>
            <person name="Zhang G."/>
            <person name="Qian W."/>
            <person name="Fan W."/>
        </authorList>
    </citation>
    <scope>NUCLEOTIDE SEQUENCE [LARGE SCALE GENOMIC DNA]</scope>
    <source>
        <strain evidence="14">SZHN2017</strain>
        <tissue evidence="14">Muscle</tissue>
    </source>
</reference>
<dbReference type="EMBL" id="PZQS01000008">
    <property type="protein sequence ID" value="PVD25498.1"/>
    <property type="molecule type" value="Genomic_DNA"/>
</dbReference>
<dbReference type="GO" id="GO:0006281">
    <property type="term" value="P:DNA repair"/>
    <property type="evidence" value="ECO:0007669"/>
    <property type="project" value="UniProtKB-KW"/>
</dbReference>
<dbReference type="OrthoDB" id="47785at2759"/>
<evidence type="ECO:0000256" key="4">
    <source>
        <dbReference type="ARBA" id="ARBA00022763"/>
    </source>
</evidence>
<feature type="compositionally biased region" description="Basic and acidic residues" evidence="12">
    <location>
        <begin position="173"/>
        <end position="190"/>
    </location>
</feature>
<evidence type="ECO:0000256" key="5">
    <source>
        <dbReference type="ARBA" id="ARBA00022801"/>
    </source>
</evidence>
<comment type="similarity">
    <text evidence="2">Belongs to the tyrosyl-DNA phosphodiesterase family.</text>
</comment>
<keyword evidence="4" id="KW-0227">DNA damage</keyword>
<keyword evidence="15" id="KW-1185">Reference proteome</keyword>
<dbReference type="GO" id="GO:0017005">
    <property type="term" value="F:3'-tyrosyl-DNA phosphodiesterase activity"/>
    <property type="evidence" value="ECO:0007669"/>
    <property type="project" value="TreeGrafter"/>
</dbReference>
<keyword evidence="7" id="KW-0234">DNA repair</keyword>
<sequence length="670" mass="74704">MAASLSIHQISDSDSDATVPPSDIENGLDGSQDLFDTNSSEAFAISSNSFIQKTRMNKSVCNPHEISGSDTDEDVKPKIMEKPVKASNFQSSKKQPAFSGKRHSVSSLSQGHSSPLASSSVTCSSTVGACVSGHESQANNMKPRCKYGDKCFRKNPSHLKEFYHGGKGNGKSSDPHPKERKKETAMKAESETNVPAKRPKLCSEDDKTVIDTIMEFQPISFFLTKVAGIDDKFNMTGAVSLKDILSPLMGDIQASCQFNFMFDIPWLMKQYPACCRNKPLLIVHGEKGKDEAEMKKEAKHFSNISLVRAQLDMMFGTHHTKMMLLLYDCGMRVVIHTANLISNDWHQKTQGVWISPLFPRMPKMEASKGTKISGDSPTHFKQDLLDYLSAYKAQALGVWEEHVHQHDMTAACVHIIGSVPGRHSGDKKMAWGHLKLRKVLQTEGPDSRVIKEWPVLGQFSSIGSLGSSMDKWLCAEWLTSFSQCRGSPDSAVDSKKLLLVYPSKENVRQCLEGYGGGGGLPYSIQTARKQIYLNNFVRQWRAEGRGRTEAIPHIKTYTRVSPDWTQAAWFLVTSANLSKAAWGSMEKQNSQLMIRSYEIGILFLPKYFGSLDSFPVGRTAEDVSTSDHVVLPFPYDLPPPVYEKGDRIWMWDVPCVDKPDRHGNKYCPRL</sequence>
<dbReference type="STRING" id="400727.A0A2T7NWE6"/>
<accession>A0A2T7NWE6</accession>
<keyword evidence="3" id="KW-0540">Nuclease</keyword>
<proteinExistence type="inferred from homology"/>
<evidence type="ECO:0000256" key="2">
    <source>
        <dbReference type="ARBA" id="ARBA00010205"/>
    </source>
</evidence>
<dbReference type="GO" id="GO:0003690">
    <property type="term" value="F:double-stranded DNA binding"/>
    <property type="evidence" value="ECO:0007669"/>
    <property type="project" value="TreeGrafter"/>
</dbReference>
<dbReference type="InterPro" id="IPR010347">
    <property type="entry name" value="Tdp1"/>
</dbReference>
<evidence type="ECO:0000256" key="8">
    <source>
        <dbReference type="ARBA" id="ARBA00023242"/>
    </source>
</evidence>
<evidence type="ECO:0000256" key="3">
    <source>
        <dbReference type="ARBA" id="ARBA00022722"/>
    </source>
</evidence>
<protein>
    <recommendedName>
        <fullName evidence="13">PBZ-type domain-containing protein</fullName>
    </recommendedName>
</protein>
<dbReference type="AlphaFoldDB" id="A0A2T7NWE6"/>
<dbReference type="CDD" id="cd09193">
    <property type="entry name" value="PLDc_mTdp1_1"/>
    <property type="match status" value="1"/>
</dbReference>
<evidence type="ECO:0000256" key="7">
    <source>
        <dbReference type="ARBA" id="ARBA00023204"/>
    </source>
</evidence>
<evidence type="ECO:0000256" key="12">
    <source>
        <dbReference type="SAM" id="MobiDB-lite"/>
    </source>
</evidence>
<feature type="region of interest" description="Disordered" evidence="12">
    <location>
        <begin position="162"/>
        <end position="199"/>
    </location>
</feature>
<feature type="compositionally biased region" description="Low complexity" evidence="12">
    <location>
        <begin position="105"/>
        <end position="118"/>
    </location>
</feature>
<evidence type="ECO:0000256" key="9">
    <source>
        <dbReference type="PIRSR" id="PIRSR610347-1"/>
    </source>
</evidence>
<feature type="region of interest" description="Disordered" evidence="12">
    <location>
        <begin position="1"/>
        <end position="35"/>
    </location>
</feature>
<dbReference type="PANTHER" id="PTHR12415">
    <property type="entry name" value="TYROSYL-DNA PHOSPHODIESTERASE 1"/>
    <property type="match status" value="1"/>
</dbReference>
<comment type="caution">
    <text evidence="14">The sequence shown here is derived from an EMBL/GenBank/DDBJ whole genome shotgun (WGS) entry which is preliminary data.</text>
</comment>
<evidence type="ECO:0000256" key="6">
    <source>
        <dbReference type="ARBA" id="ARBA00022839"/>
    </source>
</evidence>
<evidence type="ECO:0000256" key="10">
    <source>
        <dbReference type="PIRSR" id="PIRSR610347-2"/>
    </source>
</evidence>
<dbReference type="SUPFAM" id="SSF56024">
    <property type="entry name" value="Phospholipase D/nuclease"/>
    <property type="match status" value="2"/>
</dbReference>
<name>A0A2T7NWE6_POMCA</name>
<evidence type="ECO:0000313" key="14">
    <source>
        <dbReference type="EMBL" id="PVD25498.1"/>
    </source>
</evidence>
<evidence type="ECO:0000256" key="11">
    <source>
        <dbReference type="PIRSR" id="PIRSR610347-3"/>
    </source>
</evidence>
<dbReference type="Pfam" id="PF06087">
    <property type="entry name" value="Tyr-DNA_phospho"/>
    <property type="match status" value="1"/>
</dbReference>
<dbReference type="GO" id="GO:0004527">
    <property type="term" value="F:exonuclease activity"/>
    <property type="evidence" value="ECO:0007669"/>
    <property type="project" value="UniProtKB-KW"/>
</dbReference>
<feature type="compositionally biased region" description="Polar residues" evidence="12">
    <location>
        <begin position="1"/>
        <end position="12"/>
    </location>
</feature>
<dbReference type="GO" id="GO:0003697">
    <property type="term" value="F:single-stranded DNA binding"/>
    <property type="evidence" value="ECO:0007669"/>
    <property type="project" value="TreeGrafter"/>
</dbReference>
<dbReference type="Pfam" id="PF10283">
    <property type="entry name" value="zf-CCHH"/>
    <property type="match status" value="1"/>
</dbReference>
<gene>
    <name evidence="14" type="ORF">C0Q70_13154</name>
</gene>
<organism evidence="14 15">
    <name type="scientific">Pomacea canaliculata</name>
    <name type="common">Golden apple snail</name>
    <dbReference type="NCBI Taxonomy" id="400727"/>
    <lineage>
        <taxon>Eukaryota</taxon>
        <taxon>Metazoa</taxon>
        <taxon>Spiralia</taxon>
        <taxon>Lophotrochozoa</taxon>
        <taxon>Mollusca</taxon>
        <taxon>Gastropoda</taxon>
        <taxon>Caenogastropoda</taxon>
        <taxon>Architaenioglossa</taxon>
        <taxon>Ampullarioidea</taxon>
        <taxon>Ampullariidae</taxon>
        <taxon>Pomacea</taxon>
    </lineage>
</organism>
<feature type="region of interest" description="Disordered" evidence="12">
    <location>
        <begin position="54"/>
        <end position="118"/>
    </location>
</feature>
<feature type="active site" description="Nucleophile" evidence="9">
    <location>
        <position position="319"/>
    </location>
</feature>
<feature type="binding site" evidence="10">
    <location>
        <position position="555"/>
    </location>
    <ligand>
        <name>substrate</name>
    </ligand>
</feature>
<dbReference type="GO" id="GO:0005634">
    <property type="term" value="C:nucleus"/>
    <property type="evidence" value="ECO:0007669"/>
    <property type="project" value="UniProtKB-SubCell"/>
</dbReference>
<evidence type="ECO:0000256" key="1">
    <source>
        <dbReference type="ARBA" id="ARBA00004123"/>
    </source>
</evidence>
<feature type="domain" description="PBZ-type" evidence="13">
    <location>
        <begin position="142"/>
        <end position="167"/>
    </location>
</feature>
<feature type="compositionally biased region" description="Basic and acidic residues" evidence="12">
    <location>
        <begin position="74"/>
        <end position="84"/>
    </location>
</feature>
<comment type="subcellular location">
    <subcellularLocation>
        <location evidence="1">Nucleus</location>
    </subcellularLocation>
</comment>
<dbReference type="Proteomes" id="UP000245119">
    <property type="component" value="Linkage Group LG8"/>
</dbReference>
<keyword evidence="8" id="KW-0539">Nucleus</keyword>
<dbReference type="PANTHER" id="PTHR12415:SF0">
    <property type="entry name" value="TYROSYL-DNA PHOSPHODIESTERASE 1"/>
    <property type="match status" value="1"/>
</dbReference>
<evidence type="ECO:0000313" key="15">
    <source>
        <dbReference type="Proteomes" id="UP000245119"/>
    </source>
</evidence>
<keyword evidence="5" id="KW-0378">Hydrolase</keyword>
<feature type="binding site" evidence="10">
    <location>
        <position position="321"/>
    </location>
    <ligand>
        <name>substrate</name>
    </ligand>
</feature>
<feature type="active site" description="Proton donor/acceptor" evidence="9">
    <location>
        <position position="553"/>
    </location>
</feature>
<dbReference type="Gene3D" id="3.30.870.10">
    <property type="entry name" value="Endonuclease Chain A"/>
    <property type="match status" value="2"/>
</dbReference>
<keyword evidence="6" id="KW-0269">Exonuclease</keyword>